<dbReference type="AlphaFoldDB" id="A0A292YMI5"/>
<accession>A0A292YMI5</accession>
<name>A0A292YMI5_9BACL</name>
<dbReference type="EMBL" id="BDUF01000029">
    <property type="protein sequence ID" value="GAX89715.1"/>
    <property type="molecule type" value="Genomic_DNA"/>
</dbReference>
<comment type="caution">
    <text evidence="1">The sequence shown here is derived from an EMBL/GenBank/DDBJ whole genome shotgun (WGS) entry which is preliminary data.</text>
</comment>
<dbReference type="Proteomes" id="UP000217785">
    <property type="component" value="Unassembled WGS sequence"/>
</dbReference>
<sequence length="437" mass="49237">MNSVIARSLVWIVAFFLSFIAVSDRAAAAVFTSPEGIRFTSESAAWNSTDRLQQLYQELKMNAHGEELKLLAEVRVLDGYPKGKSIAGEYSFKTSVDLFNRQKMLPGTIDLYGGNERTTVESLAKTLSHEYGHHVTHYYSVKQDGFSITDKDRWRQSTYAKIRGLANDLRVNQLAEHRWELAEIAAEDYVQLFGSPTAKRVYTFPSRHDSLQQMKEIGPLRWDASMYNVVPQENLDLPLASEVPNLYQWYATHLGVRSQPDIPKKPELRIKEVIKHGDVGYQLHFVWSGENGQSNLTYTLVAYSDGDPIPEPIVTRQGTDILDGRYGTMVVRTASSILTYKDPTATGIRHFRVFAQNQAGYVTSSPILTVNMSHPNKVTITEPSVASNNAVNTLDVQVDENVYVAEVLKWADLLLRGIIVIMEALARILEEVFKFIS</sequence>
<keyword evidence="2" id="KW-1185">Reference proteome</keyword>
<protein>
    <submittedName>
        <fullName evidence="1">Uncharacterized protein</fullName>
    </submittedName>
</protein>
<proteinExistence type="predicted"/>
<reference evidence="2" key="1">
    <citation type="submission" date="2017-07" db="EMBL/GenBank/DDBJ databases">
        <title>Draft genome sequence of Effusibacillus lacus strain skLN1.</title>
        <authorList>
            <person name="Watanabe M."/>
            <person name="Kojima H."/>
            <person name="Fukui M."/>
        </authorList>
    </citation>
    <scope>NUCLEOTIDE SEQUENCE [LARGE SCALE GENOMIC DNA]</scope>
    <source>
        <strain evidence="2">skLN1</strain>
    </source>
</reference>
<evidence type="ECO:0000313" key="1">
    <source>
        <dbReference type="EMBL" id="GAX89715.1"/>
    </source>
</evidence>
<gene>
    <name evidence="1" type="ORF">EFBL_1339</name>
</gene>
<organism evidence="1 2">
    <name type="scientific">Effusibacillus lacus</name>
    <dbReference type="NCBI Taxonomy" id="1348429"/>
    <lineage>
        <taxon>Bacteria</taxon>
        <taxon>Bacillati</taxon>
        <taxon>Bacillota</taxon>
        <taxon>Bacilli</taxon>
        <taxon>Bacillales</taxon>
        <taxon>Alicyclobacillaceae</taxon>
        <taxon>Effusibacillus</taxon>
    </lineage>
</organism>
<evidence type="ECO:0000313" key="2">
    <source>
        <dbReference type="Proteomes" id="UP000217785"/>
    </source>
</evidence>